<gene>
    <name evidence="1" type="ORF">AMECASPLE_021940</name>
</gene>
<evidence type="ECO:0000313" key="2">
    <source>
        <dbReference type="Proteomes" id="UP001469553"/>
    </source>
</evidence>
<reference evidence="1 2" key="1">
    <citation type="submission" date="2021-06" db="EMBL/GenBank/DDBJ databases">
        <authorList>
            <person name="Palmer J.M."/>
        </authorList>
    </citation>
    <scope>NUCLEOTIDE SEQUENCE [LARGE SCALE GENOMIC DNA]</scope>
    <source>
        <strain evidence="1 2">AS_MEX2019</strain>
        <tissue evidence="1">Muscle</tissue>
    </source>
</reference>
<protein>
    <submittedName>
        <fullName evidence="1">Uncharacterized protein</fullName>
    </submittedName>
</protein>
<comment type="caution">
    <text evidence="1">The sequence shown here is derived from an EMBL/GenBank/DDBJ whole genome shotgun (WGS) entry which is preliminary data.</text>
</comment>
<keyword evidence="2" id="KW-1185">Reference proteome</keyword>
<sequence>MPSLGPQNTCGPVGQTPMNPRVPCKGCRAGPVFDGWDEDHTALPDCPPVILLMKGGPPSLVCQSRGTVLDRHAMLKRHVNHDSPTTSRDLRYSGQILPVELFNHLGDINLGDESVQPRVPGLCFHQGMRDGRITESPGGALCSTPNRDAKKARYSALPLGL</sequence>
<name>A0ABV1ACM8_9TELE</name>
<organism evidence="1 2">
    <name type="scientific">Ameca splendens</name>
    <dbReference type="NCBI Taxonomy" id="208324"/>
    <lineage>
        <taxon>Eukaryota</taxon>
        <taxon>Metazoa</taxon>
        <taxon>Chordata</taxon>
        <taxon>Craniata</taxon>
        <taxon>Vertebrata</taxon>
        <taxon>Euteleostomi</taxon>
        <taxon>Actinopterygii</taxon>
        <taxon>Neopterygii</taxon>
        <taxon>Teleostei</taxon>
        <taxon>Neoteleostei</taxon>
        <taxon>Acanthomorphata</taxon>
        <taxon>Ovalentaria</taxon>
        <taxon>Atherinomorphae</taxon>
        <taxon>Cyprinodontiformes</taxon>
        <taxon>Goodeidae</taxon>
        <taxon>Ameca</taxon>
    </lineage>
</organism>
<evidence type="ECO:0000313" key="1">
    <source>
        <dbReference type="EMBL" id="MEQ2315406.1"/>
    </source>
</evidence>
<dbReference type="Proteomes" id="UP001469553">
    <property type="component" value="Unassembled WGS sequence"/>
</dbReference>
<accession>A0ABV1ACM8</accession>
<dbReference type="EMBL" id="JAHRIP010086562">
    <property type="protein sequence ID" value="MEQ2315406.1"/>
    <property type="molecule type" value="Genomic_DNA"/>
</dbReference>
<proteinExistence type="predicted"/>